<gene>
    <name evidence="6" type="primary">bthL_1</name>
    <name evidence="6" type="ORF">SPSIL_006100</name>
</gene>
<dbReference type="SUPFAM" id="SSF54862">
    <property type="entry name" value="4Fe-4S ferredoxins"/>
    <property type="match status" value="1"/>
</dbReference>
<reference evidence="6" key="1">
    <citation type="submission" date="2024-05" db="EMBL/GenBank/DDBJ databases">
        <title>Isolation and characterization of Sporomusa carbonis sp. nov., a carboxydotrophic hydrogenogen in the genus of Sporomusa isolated from a charcoal burning pile.</title>
        <authorList>
            <person name="Boeer T."/>
            <person name="Rosenbaum F."/>
            <person name="Eysell L."/>
            <person name="Mueller V."/>
            <person name="Daniel R."/>
            <person name="Poehlein A."/>
        </authorList>
    </citation>
    <scope>NUCLEOTIDE SEQUENCE [LARGE SCALE GENOMIC DNA]</scope>
    <source>
        <strain evidence="6">DSM 10669</strain>
    </source>
</reference>
<dbReference type="InterPro" id="IPR050954">
    <property type="entry name" value="ET_IronSulfur_Cluster-Binding"/>
</dbReference>
<evidence type="ECO:0000256" key="1">
    <source>
        <dbReference type="ARBA" id="ARBA00022485"/>
    </source>
</evidence>
<accession>A0ABZ3IGH2</accession>
<evidence type="ECO:0000256" key="2">
    <source>
        <dbReference type="ARBA" id="ARBA00022723"/>
    </source>
</evidence>
<evidence type="ECO:0000256" key="4">
    <source>
        <dbReference type="ARBA" id="ARBA00023014"/>
    </source>
</evidence>
<evidence type="ECO:0000313" key="6">
    <source>
        <dbReference type="EMBL" id="XFO64508.1"/>
    </source>
</evidence>
<dbReference type="PANTHER" id="PTHR43177">
    <property type="entry name" value="PROTEIN NRFC"/>
    <property type="match status" value="1"/>
</dbReference>
<proteinExistence type="predicted"/>
<evidence type="ECO:0000259" key="5">
    <source>
        <dbReference type="PROSITE" id="PS51379"/>
    </source>
</evidence>
<keyword evidence="6" id="KW-0560">Oxidoreductase</keyword>
<dbReference type="Pfam" id="PF13247">
    <property type="entry name" value="Fer4_11"/>
    <property type="match status" value="1"/>
</dbReference>
<dbReference type="EC" id="1.97.1.2" evidence="6"/>
<dbReference type="PROSITE" id="PS51379">
    <property type="entry name" value="4FE4S_FER_2"/>
    <property type="match status" value="1"/>
</dbReference>
<evidence type="ECO:0000313" key="7">
    <source>
        <dbReference type="Proteomes" id="UP000216752"/>
    </source>
</evidence>
<dbReference type="PANTHER" id="PTHR43177:SF3">
    <property type="entry name" value="PROTEIN NRFC HOMOLOG"/>
    <property type="match status" value="1"/>
</dbReference>
<protein>
    <submittedName>
        <fullName evidence="6">Pyrogallol hydroxytransferase small subunit</fullName>
        <ecNumber evidence="6">1.97.1.2</ecNumber>
    </submittedName>
</protein>
<dbReference type="InterPro" id="IPR013783">
    <property type="entry name" value="Ig-like_fold"/>
</dbReference>
<sequence>MKKWHLIIDVEKCVDCNNCFMSCKDEHVDNDWPGYTRPQPRHGHRWINIMRAERGQYPLVDVSYRPTPCMHCEDAPCIHASKGSITKRADGIVMIDPVKAKGQQELINACPYQAIWWNQEQDVPQKCTLCAHLLDQGWKQPRCVQACPTSALRAVCADDTEMSRIYTAEKLEVLKPEANTQPSVFYKNLYRFNKCFIGGSIAANQKGIVDCIEGAKVTLLQGKDKLTETLTDNFGDFKFDQLAENSGKYVIQVQMPGFPAAEVTLELTSSKNIGTIYLS</sequence>
<dbReference type="Gene3D" id="2.60.40.10">
    <property type="entry name" value="Immunoglobulins"/>
    <property type="match status" value="1"/>
</dbReference>
<keyword evidence="2" id="KW-0479">Metal-binding</keyword>
<dbReference type="SUPFAM" id="SSF49478">
    <property type="entry name" value="Cna protein B-type domain"/>
    <property type="match status" value="1"/>
</dbReference>
<dbReference type="Pfam" id="PF13620">
    <property type="entry name" value="CarboxypepD_reg"/>
    <property type="match status" value="1"/>
</dbReference>
<dbReference type="Gene3D" id="3.30.70.20">
    <property type="match status" value="2"/>
</dbReference>
<feature type="domain" description="4Fe-4S ferredoxin-type" evidence="5">
    <location>
        <begin position="4"/>
        <end position="33"/>
    </location>
</feature>
<dbReference type="RefSeq" id="WP_094605749.1">
    <property type="nucleotide sequence ID" value="NZ_CP155573.1"/>
</dbReference>
<dbReference type="EMBL" id="CP155573">
    <property type="protein sequence ID" value="XFO64508.1"/>
    <property type="molecule type" value="Genomic_DNA"/>
</dbReference>
<organism evidence="6 7">
    <name type="scientific">Sporomusa silvacetica DSM 10669</name>
    <dbReference type="NCBI Taxonomy" id="1123289"/>
    <lineage>
        <taxon>Bacteria</taxon>
        <taxon>Bacillati</taxon>
        <taxon>Bacillota</taxon>
        <taxon>Negativicutes</taxon>
        <taxon>Selenomonadales</taxon>
        <taxon>Sporomusaceae</taxon>
        <taxon>Sporomusa</taxon>
    </lineage>
</organism>
<dbReference type="GO" id="GO:0018706">
    <property type="term" value="F:pyrogallol hydroxytransferase activity"/>
    <property type="evidence" value="ECO:0007669"/>
    <property type="project" value="UniProtKB-EC"/>
</dbReference>
<keyword evidence="7" id="KW-1185">Reference proteome</keyword>
<dbReference type="Proteomes" id="UP000216752">
    <property type="component" value="Chromosome"/>
</dbReference>
<name>A0ABZ3IGH2_9FIRM</name>
<dbReference type="InterPro" id="IPR017896">
    <property type="entry name" value="4Fe4S_Fe-S-bd"/>
</dbReference>
<keyword evidence="3" id="KW-0408">Iron</keyword>
<keyword evidence="1" id="KW-0004">4Fe-4S</keyword>
<keyword evidence="4" id="KW-0411">Iron-sulfur</keyword>
<dbReference type="CDD" id="cd10552">
    <property type="entry name" value="TH_beta_N"/>
    <property type="match status" value="1"/>
</dbReference>
<evidence type="ECO:0000256" key="3">
    <source>
        <dbReference type="ARBA" id="ARBA00023004"/>
    </source>
</evidence>